<feature type="domain" description="MannoseP isomerase/GMP-like beta-helix" evidence="11">
    <location>
        <begin position="304"/>
        <end position="355"/>
    </location>
</feature>
<reference evidence="12" key="1">
    <citation type="submission" date="2021-02" db="EMBL/GenBank/DDBJ databases">
        <title>Skermanella TT6 skin isolate.</title>
        <authorList>
            <person name="Lee K."/>
            <person name="Ganzorig M."/>
        </authorList>
    </citation>
    <scope>NUCLEOTIDE SEQUENCE</scope>
    <source>
        <strain evidence="12">TT6</strain>
    </source>
</reference>
<evidence type="ECO:0000256" key="6">
    <source>
        <dbReference type="ARBA" id="ARBA00023134"/>
    </source>
</evidence>
<dbReference type="Pfam" id="PF22640">
    <property type="entry name" value="ManC_GMP_beta-helix"/>
    <property type="match status" value="1"/>
</dbReference>
<dbReference type="InterPro" id="IPR014710">
    <property type="entry name" value="RmlC-like_jellyroll"/>
</dbReference>
<evidence type="ECO:0000256" key="2">
    <source>
        <dbReference type="ARBA" id="ARBA00012387"/>
    </source>
</evidence>
<dbReference type="InterPro" id="IPR051161">
    <property type="entry name" value="Mannose-6P_isomerase_type2"/>
</dbReference>
<dbReference type="PANTHER" id="PTHR46390">
    <property type="entry name" value="MANNOSE-1-PHOSPHATE GUANYLYLTRANSFERASE"/>
    <property type="match status" value="1"/>
</dbReference>
<evidence type="ECO:0000256" key="5">
    <source>
        <dbReference type="ARBA" id="ARBA00022741"/>
    </source>
</evidence>
<dbReference type="Gene3D" id="2.60.120.10">
    <property type="entry name" value="Jelly Rolls"/>
    <property type="match status" value="1"/>
</dbReference>
<evidence type="ECO:0000259" key="10">
    <source>
        <dbReference type="Pfam" id="PF01050"/>
    </source>
</evidence>
<dbReference type="GO" id="GO:0004476">
    <property type="term" value="F:mannose-6-phosphate isomerase activity"/>
    <property type="evidence" value="ECO:0007669"/>
    <property type="project" value="UniProtKB-EC"/>
</dbReference>
<dbReference type="Pfam" id="PF00483">
    <property type="entry name" value="NTP_transferase"/>
    <property type="match status" value="1"/>
</dbReference>
<feature type="domain" description="Mannose-6-phosphate isomerase type II C-terminal" evidence="10">
    <location>
        <begin position="359"/>
        <end position="473"/>
    </location>
</feature>
<dbReference type="SUPFAM" id="SSF51182">
    <property type="entry name" value="RmlC-like cupins"/>
    <property type="match status" value="1"/>
</dbReference>
<sequence length="478" mass="51470">MPPINSAPTIHPVLLSGGSGSRLWPISRESYPKQLLPLVGERTMLQDTVGRVAGEGFAPPLVICNDEHRFVIAEQLRQIAVTPSAIALEPTGRNTAPAAAVAALLIAEQDPDGLLLLLPADHVIRDTEAFHAAVATAASAAAAGNLVTFGITPTAPETGYGYIRQGAELTGHAGVFQVDAFVEKPGIGKAADMLAAGGHFWNGGMFLFSAAKLLAELEKFEPAIVAACREAIAKGSRDLDFFRLDPEAFGKAPSISIDYAVMERTDAAVVVPATIGWTDVGAWSALWDIGAKDEDGNVFVGDVMTEDARNCYVRSEGVLTAVVGLDDVVVVATDDAILVASRDKVQDIKKVVERLKKEGRPEAKIHSRVHRPWGFYQCLHEGERFQVKRLTVKPGATLSLQKHYHRAEHWVVVNGTALVTRDAEQVLLRENESIYIPLGAVHRLENPGKVTLNLIEVQSGSYLGEDDIVRLTDTYGRA</sequence>
<evidence type="ECO:0000256" key="7">
    <source>
        <dbReference type="ARBA" id="ARBA00047343"/>
    </source>
</evidence>
<protein>
    <recommendedName>
        <fullName evidence="2">mannose-1-phosphate guanylyltransferase</fullName>
        <ecNumber evidence="2">2.7.7.13</ecNumber>
    </recommendedName>
</protein>
<evidence type="ECO:0000259" key="11">
    <source>
        <dbReference type="Pfam" id="PF22640"/>
    </source>
</evidence>
<keyword evidence="3 12" id="KW-0808">Transferase</keyword>
<organism evidence="12 13">
    <name type="scientific">Skermanella cutis</name>
    <dbReference type="NCBI Taxonomy" id="2775420"/>
    <lineage>
        <taxon>Bacteria</taxon>
        <taxon>Pseudomonadati</taxon>
        <taxon>Pseudomonadota</taxon>
        <taxon>Alphaproteobacteria</taxon>
        <taxon>Rhodospirillales</taxon>
        <taxon>Azospirillaceae</taxon>
        <taxon>Skermanella</taxon>
    </lineage>
</organism>
<keyword evidence="12" id="KW-0413">Isomerase</keyword>
<dbReference type="NCBIfam" id="TIGR01479">
    <property type="entry name" value="GMP_PMI"/>
    <property type="match status" value="1"/>
</dbReference>
<evidence type="ECO:0000256" key="1">
    <source>
        <dbReference type="ARBA" id="ARBA00006115"/>
    </source>
</evidence>
<accession>A0ABX7BAT0</accession>
<proteinExistence type="inferred from homology"/>
<keyword evidence="13" id="KW-1185">Reference proteome</keyword>
<dbReference type="EC" id="2.7.7.13" evidence="2"/>
<evidence type="ECO:0000256" key="4">
    <source>
        <dbReference type="ARBA" id="ARBA00022695"/>
    </source>
</evidence>
<name>A0ABX7BAT0_9PROT</name>
<evidence type="ECO:0000256" key="8">
    <source>
        <dbReference type="RuleBase" id="RU004190"/>
    </source>
</evidence>
<dbReference type="InterPro" id="IPR054566">
    <property type="entry name" value="ManC/GMP-like_b-helix"/>
</dbReference>
<keyword evidence="4 12" id="KW-0548">Nucleotidyltransferase</keyword>
<keyword evidence="6" id="KW-0342">GTP-binding</keyword>
<dbReference type="InterPro" id="IPR049577">
    <property type="entry name" value="GMPP_N"/>
</dbReference>
<dbReference type="CDD" id="cd02213">
    <property type="entry name" value="cupin_PMI_typeII_C"/>
    <property type="match status" value="1"/>
</dbReference>
<dbReference type="Proteomes" id="UP000595197">
    <property type="component" value="Chromosome"/>
</dbReference>
<evidence type="ECO:0000313" key="12">
    <source>
        <dbReference type="EMBL" id="QQP90166.1"/>
    </source>
</evidence>
<dbReference type="PANTHER" id="PTHR46390:SF1">
    <property type="entry name" value="MANNOSE-1-PHOSPHATE GUANYLYLTRANSFERASE"/>
    <property type="match status" value="1"/>
</dbReference>
<dbReference type="GO" id="GO:0004475">
    <property type="term" value="F:mannose-1-phosphate guanylyltransferase (GTP) activity"/>
    <property type="evidence" value="ECO:0007669"/>
    <property type="project" value="UniProtKB-EC"/>
</dbReference>
<dbReference type="InterPro" id="IPR001538">
    <property type="entry name" value="Man6P_isomerase-2_C"/>
</dbReference>
<evidence type="ECO:0000256" key="3">
    <source>
        <dbReference type="ARBA" id="ARBA00022679"/>
    </source>
</evidence>
<dbReference type="EMBL" id="CP067420">
    <property type="protein sequence ID" value="QQP90166.1"/>
    <property type="molecule type" value="Genomic_DNA"/>
</dbReference>
<feature type="domain" description="Nucleotidyl transferase" evidence="9">
    <location>
        <begin position="12"/>
        <end position="295"/>
    </location>
</feature>
<dbReference type="Pfam" id="PF01050">
    <property type="entry name" value="MannoseP_isomer"/>
    <property type="match status" value="1"/>
</dbReference>
<dbReference type="SUPFAM" id="SSF53448">
    <property type="entry name" value="Nucleotide-diphospho-sugar transferases"/>
    <property type="match status" value="1"/>
</dbReference>
<dbReference type="InterPro" id="IPR006375">
    <property type="entry name" value="Man1P_GuaTrfase/Man6P_Isoase"/>
</dbReference>
<dbReference type="InterPro" id="IPR005835">
    <property type="entry name" value="NTP_transferase_dom"/>
</dbReference>
<evidence type="ECO:0000259" key="9">
    <source>
        <dbReference type="Pfam" id="PF00483"/>
    </source>
</evidence>
<gene>
    <name evidence="12" type="ORF">IGS68_02530</name>
</gene>
<dbReference type="InterPro" id="IPR011051">
    <property type="entry name" value="RmlC_Cupin_sf"/>
</dbReference>
<dbReference type="RefSeq" id="WP_201077094.1">
    <property type="nucleotide sequence ID" value="NZ_CP067420.1"/>
</dbReference>
<dbReference type="Gene3D" id="3.90.550.10">
    <property type="entry name" value="Spore Coat Polysaccharide Biosynthesis Protein SpsA, Chain A"/>
    <property type="match status" value="1"/>
</dbReference>
<dbReference type="InterPro" id="IPR029044">
    <property type="entry name" value="Nucleotide-diphossugar_trans"/>
</dbReference>
<keyword evidence="5" id="KW-0547">Nucleotide-binding</keyword>
<evidence type="ECO:0000313" key="13">
    <source>
        <dbReference type="Proteomes" id="UP000595197"/>
    </source>
</evidence>
<comment type="catalytic activity">
    <reaction evidence="7">
        <text>alpha-D-mannose 1-phosphate + GTP + H(+) = GDP-alpha-D-mannose + diphosphate</text>
        <dbReference type="Rhea" id="RHEA:15229"/>
        <dbReference type="ChEBI" id="CHEBI:15378"/>
        <dbReference type="ChEBI" id="CHEBI:33019"/>
        <dbReference type="ChEBI" id="CHEBI:37565"/>
        <dbReference type="ChEBI" id="CHEBI:57527"/>
        <dbReference type="ChEBI" id="CHEBI:58409"/>
        <dbReference type="EC" id="2.7.7.13"/>
    </reaction>
</comment>
<comment type="similarity">
    <text evidence="1 8">Belongs to the mannose-6-phosphate isomerase type 2 family.</text>
</comment>
<dbReference type="CDD" id="cd02509">
    <property type="entry name" value="GDP-M1P_Guanylyltransferase"/>
    <property type="match status" value="1"/>
</dbReference>